<evidence type="ECO:0000256" key="1">
    <source>
        <dbReference type="ARBA" id="ARBA00004141"/>
    </source>
</evidence>
<keyword evidence="2 5" id="KW-0812">Transmembrane</keyword>
<dbReference type="GO" id="GO:0005802">
    <property type="term" value="C:trans-Golgi network"/>
    <property type="evidence" value="ECO:0007669"/>
    <property type="project" value="TreeGrafter"/>
</dbReference>
<organism evidence="6 7">
    <name type="scientific">Araneus ventricosus</name>
    <name type="common">Orbweaver spider</name>
    <name type="synonym">Epeira ventricosa</name>
    <dbReference type="NCBI Taxonomy" id="182803"/>
    <lineage>
        <taxon>Eukaryota</taxon>
        <taxon>Metazoa</taxon>
        <taxon>Ecdysozoa</taxon>
        <taxon>Arthropoda</taxon>
        <taxon>Chelicerata</taxon>
        <taxon>Arachnida</taxon>
        <taxon>Araneae</taxon>
        <taxon>Araneomorphae</taxon>
        <taxon>Entelegynae</taxon>
        <taxon>Araneoidea</taxon>
        <taxon>Araneidae</taxon>
        <taxon>Araneus</taxon>
    </lineage>
</organism>
<dbReference type="Proteomes" id="UP000499080">
    <property type="component" value="Unassembled WGS sequence"/>
</dbReference>
<dbReference type="InterPro" id="IPR006603">
    <property type="entry name" value="PQ-loop_rpt"/>
</dbReference>
<dbReference type="GO" id="GO:0005768">
    <property type="term" value="C:endosome"/>
    <property type="evidence" value="ECO:0007669"/>
    <property type="project" value="TreeGrafter"/>
</dbReference>
<evidence type="ECO:0000256" key="3">
    <source>
        <dbReference type="ARBA" id="ARBA00022989"/>
    </source>
</evidence>
<reference evidence="6 7" key="1">
    <citation type="journal article" date="2019" name="Sci. Rep.">
        <title>Orb-weaving spider Araneus ventricosus genome elucidates the spidroin gene catalogue.</title>
        <authorList>
            <person name="Kono N."/>
            <person name="Nakamura H."/>
            <person name="Ohtoshi R."/>
            <person name="Moran D.A.P."/>
            <person name="Shinohara A."/>
            <person name="Yoshida Y."/>
            <person name="Fujiwara M."/>
            <person name="Mori M."/>
            <person name="Tomita M."/>
            <person name="Arakawa K."/>
        </authorList>
    </citation>
    <scope>NUCLEOTIDE SEQUENCE [LARGE SCALE GENOMIC DNA]</scope>
</reference>
<dbReference type="OrthoDB" id="292213at2759"/>
<dbReference type="PANTHER" id="PTHR14856">
    <property type="entry name" value="PQ-LOOP REPEAT-CONTAINING PROTEIN 1-LIKE PROTEIN"/>
    <property type="match status" value="1"/>
</dbReference>
<gene>
    <name evidence="6" type="primary">Pqlc1</name>
    <name evidence="6" type="ORF">AVEN_99866_1</name>
</gene>
<keyword evidence="4 5" id="KW-0472">Membrane</keyword>
<comment type="subcellular location">
    <subcellularLocation>
        <location evidence="1">Membrane</location>
        <topology evidence="1">Multi-pass membrane protein</topology>
    </subcellularLocation>
</comment>
<dbReference type="Pfam" id="PF04193">
    <property type="entry name" value="PQ-loop"/>
    <property type="match status" value="1"/>
</dbReference>
<dbReference type="PANTHER" id="PTHR14856:SF9">
    <property type="entry name" value="PQ-LOOP REPEAT-CONTAINING PROTEIN 1"/>
    <property type="match status" value="1"/>
</dbReference>
<dbReference type="Gene3D" id="1.20.1280.290">
    <property type="match status" value="1"/>
</dbReference>
<evidence type="ECO:0000256" key="2">
    <source>
        <dbReference type="ARBA" id="ARBA00022692"/>
    </source>
</evidence>
<dbReference type="GO" id="GO:0042147">
    <property type="term" value="P:retrograde transport, endosome to Golgi"/>
    <property type="evidence" value="ECO:0007669"/>
    <property type="project" value="TreeGrafter"/>
</dbReference>
<feature type="non-terminal residue" evidence="6">
    <location>
        <position position="1"/>
    </location>
</feature>
<accession>A0A4Y2HX70</accession>
<protein>
    <submittedName>
        <fullName evidence="6">PQ-loop repeat-containing protein 1</fullName>
    </submittedName>
</protein>
<evidence type="ECO:0000256" key="5">
    <source>
        <dbReference type="SAM" id="Phobius"/>
    </source>
</evidence>
<proteinExistence type="predicted"/>
<keyword evidence="7" id="KW-1185">Reference proteome</keyword>
<keyword evidence="3 5" id="KW-1133">Transmembrane helix</keyword>
<comment type="caution">
    <text evidence="6">The sequence shown here is derived from an EMBL/GenBank/DDBJ whole genome shotgun (WGS) entry which is preliminary data.</text>
</comment>
<name>A0A4Y2HX70_ARAVE</name>
<sequence length="84" mass="9570">NVNVPKAAILPCHNMSLAWPSELWEMFSLQDCVKWFSSGAMIFGGVVPYIPQYREIKKTDNADGFSTYVCLVLLIANTLRIIFW</sequence>
<dbReference type="GO" id="GO:0005829">
    <property type="term" value="C:cytosol"/>
    <property type="evidence" value="ECO:0007669"/>
    <property type="project" value="GOC"/>
</dbReference>
<dbReference type="AlphaFoldDB" id="A0A4Y2HX70"/>
<dbReference type="GO" id="GO:0045332">
    <property type="term" value="P:phospholipid translocation"/>
    <property type="evidence" value="ECO:0007669"/>
    <property type="project" value="TreeGrafter"/>
</dbReference>
<dbReference type="EMBL" id="BGPR01104528">
    <property type="protein sequence ID" value="GBM70021.1"/>
    <property type="molecule type" value="Genomic_DNA"/>
</dbReference>
<dbReference type="GO" id="GO:0016020">
    <property type="term" value="C:membrane"/>
    <property type="evidence" value="ECO:0007669"/>
    <property type="project" value="UniProtKB-SubCell"/>
</dbReference>
<dbReference type="InterPro" id="IPR052241">
    <property type="entry name" value="SLC66/Scramblase_ANY1"/>
</dbReference>
<evidence type="ECO:0000313" key="6">
    <source>
        <dbReference type="EMBL" id="GBM70021.1"/>
    </source>
</evidence>
<feature type="transmembrane region" description="Helical" evidence="5">
    <location>
        <begin position="65"/>
        <end position="83"/>
    </location>
</feature>
<evidence type="ECO:0000313" key="7">
    <source>
        <dbReference type="Proteomes" id="UP000499080"/>
    </source>
</evidence>
<evidence type="ECO:0000256" key="4">
    <source>
        <dbReference type="ARBA" id="ARBA00023136"/>
    </source>
</evidence>